<dbReference type="Pfam" id="PF01469">
    <property type="entry name" value="Pentapeptide_2"/>
    <property type="match status" value="1"/>
</dbReference>
<protein>
    <submittedName>
        <fullName evidence="3">Uncharacterized protein</fullName>
    </submittedName>
</protein>
<feature type="region of interest" description="Disordered" evidence="1">
    <location>
        <begin position="191"/>
        <end position="228"/>
    </location>
</feature>
<dbReference type="EMBL" id="GDKF01002696">
    <property type="protein sequence ID" value="JAT75926.1"/>
    <property type="molecule type" value="Transcribed_RNA"/>
</dbReference>
<organism evidence="3">
    <name type="scientific">Auxenochlorella protothecoides</name>
    <name type="common">Green microalga</name>
    <name type="synonym">Chlorella protothecoides</name>
    <dbReference type="NCBI Taxonomy" id="3075"/>
    <lineage>
        <taxon>Eukaryota</taxon>
        <taxon>Viridiplantae</taxon>
        <taxon>Chlorophyta</taxon>
        <taxon>core chlorophytes</taxon>
        <taxon>Trebouxiophyceae</taxon>
        <taxon>Chlorellales</taxon>
        <taxon>Chlorellaceae</taxon>
        <taxon>Auxenochlorella</taxon>
    </lineage>
</organism>
<sequence length="403" mass="43545">MYVMILKRNTAALVWILAALTICQTAHADCDPGVALFALPTVYYRGEIMLVDNHRKFCQLKGFRDGFYQNNIYLTKDMFPDFNIRVLNLGDGATCDPRQRQCEFVRFVECVPEGAHQCSDDFTWIVGMGTGNAGSWNFGDFNVGDSNIGNRNIGWNNVGSNNTGENIICHNLSGNDRCRLSDLLTGETYFLDAPPYPPPRPPRPFDPPSPSPPSPPLPPPSPPPPGQTCDSGTRFIALPTIEYNGVLYLTSPSSPDAYCRLKGFAGSGSMRILPITLSTPFSKFSISTLDPGTLEMCTPTEATSCQSIAVIECLPEGIPKCTPDASGNIGNGNIGSNNLGHNNNGDNNVGNHNHGSNTTGSENWGDNLVCNNIQDGGQDTCTVTDLRTTDTIVLKVHAPSHTP</sequence>
<accession>A0A1D2A9N3</accession>
<evidence type="ECO:0000256" key="2">
    <source>
        <dbReference type="SAM" id="SignalP"/>
    </source>
</evidence>
<evidence type="ECO:0000256" key="1">
    <source>
        <dbReference type="SAM" id="MobiDB-lite"/>
    </source>
</evidence>
<reference evidence="3" key="1">
    <citation type="submission" date="2015-08" db="EMBL/GenBank/DDBJ databases">
        <authorList>
            <person name="Babu N.S."/>
            <person name="Beckwith C.J."/>
            <person name="Beseler K.G."/>
            <person name="Brison A."/>
            <person name="Carone J.V."/>
            <person name="Caskin T.P."/>
            <person name="Diamond M."/>
            <person name="Durham M.E."/>
            <person name="Foxe J.M."/>
            <person name="Go M."/>
            <person name="Henderson B.A."/>
            <person name="Jones I.B."/>
            <person name="McGettigan J.A."/>
            <person name="Micheletti S.J."/>
            <person name="Nasrallah M.E."/>
            <person name="Ortiz D."/>
            <person name="Piller C.R."/>
            <person name="Privatt S.R."/>
            <person name="Schneider S.L."/>
            <person name="Sharp S."/>
            <person name="Smith T.C."/>
            <person name="Stanton J.D."/>
            <person name="Ullery H.E."/>
            <person name="Wilson R.J."/>
            <person name="Serrano M.G."/>
            <person name="Buck G."/>
            <person name="Lee V."/>
            <person name="Wang Y."/>
            <person name="Carvalho R."/>
            <person name="Voegtly L."/>
            <person name="Shi R."/>
            <person name="Duckworth R."/>
            <person name="Johnson A."/>
            <person name="Loviza R."/>
            <person name="Walstead R."/>
            <person name="Shah Z."/>
            <person name="Kiflezghi M."/>
            <person name="Wade K."/>
            <person name="Ball S.L."/>
            <person name="Bradley K.W."/>
            <person name="Asai D.J."/>
            <person name="Bowman C.A."/>
            <person name="Russell D.A."/>
            <person name="Pope W.H."/>
            <person name="Jacobs-Sera D."/>
            <person name="Hendrix R.W."/>
            <person name="Hatfull G.F."/>
        </authorList>
    </citation>
    <scope>NUCLEOTIDE SEQUENCE</scope>
</reference>
<dbReference type="InterPro" id="IPR002989">
    <property type="entry name" value="Mycobac_pentapep"/>
</dbReference>
<feature type="chain" id="PRO_5008901440" evidence="2">
    <location>
        <begin position="29"/>
        <end position="403"/>
    </location>
</feature>
<keyword evidence="2" id="KW-0732">Signal</keyword>
<proteinExistence type="predicted"/>
<feature type="compositionally biased region" description="Pro residues" evidence="1">
    <location>
        <begin position="194"/>
        <end position="226"/>
    </location>
</feature>
<name>A0A1D2A9N3_AUXPR</name>
<gene>
    <name evidence="3" type="ORF">g.62011</name>
</gene>
<feature type="compositionally biased region" description="Low complexity" evidence="1">
    <location>
        <begin position="336"/>
        <end position="357"/>
    </location>
</feature>
<feature type="signal peptide" evidence="2">
    <location>
        <begin position="1"/>
        <end position="28"/>
    </location>
</feature>
<feature type="region of interest" description="Disordered" evidence="1">
    <location>
        <begin position="336"/>
        <end position="360"/>
    </location>
</feature>
<evidence type="ECO:0000313" key="3">
    <source>
        <dbReference type="EMBL" id="JAT75926.1"/>
    </source>
</evidence>
<dbReference type="AlphaFoldDB" id="A0A1D2A9N3"/>